<evidence type="ECO:0000313" key="1">
    <source>
        <dbReference type="EMBL" id="KAG0553310.1"/>
    </source>
</evidence>
<protein>
    <submittedName>
        <fullName evidence="1">Uncharacterized protein</fullName>
    </submittedName>
</protein>
<comment type="caution">
    <text evidence="1">The sequence shown here is derived from an EMBL/GenBank/DDBJ whole genome shotgun (WGS) entry which is preliminary data.</text>
</comment>
<dbReference type="AlphaFoldDB" id="A0A8T0G2E2"/>
<keyword evidence="2" id="KW-1185">Reference proteome</keyword>
<reference evidence="1" key="1">
    <citation type="submission" date="2020-06" db="EMBL/GenBank/DDBJ databases">
        <title>WGS assembly of Ceratodon purpureus strain R40.</title>
        <authorList>
            <person name="Carey S.B."/>
            <person name="Jenkins J."/>
            <person name="Shu S."/>
            <person name="Lovell J.T."/>
            <person name="Sreedasyam A."/>
            <person name="Maumus F."/>
            <person name="Tiley G.P."/>
            <person name="Fernandez-Pozo N."/>
            <person name="Barry K."/>
            <person name="Chen C."/>
            <person name="Wang M."/>
            <person name="Lipzen A."/>
            <person name="Daum C."/>
            <person name="Saski C.A."/>
            <person name="Payton A.C."/>
            <person name="Mcbreen J.C."/>
            <person name="Conrad R.E."/>
            <person name="Kollar L.M."/>
            <person name="Olsson S."/>
            <person name="Huttunen S."/>
            <person name="Landis J.B."/>
            <person name="Wickett N.J."/>
            <person name="Johnson M.G."/>
            <person name="Rensing S.A."/>
            <person name="Grimwood J."/>
            <person name="Schmutz J."/>
            <person name="Mcdaniel S.F."/>
        </authorList>
    </citation>
    <scope>NUCLEOTIDE SEQUENCE</scope>
    <source>
        <strain evidence="1">R40</strain>
    </source>
</reference>
<gene>
    <name evidence="1" type="ORF">KC19_12G001300</name>
</gene>
<dbReference type="EMBL" id="CM026433">
    <property type="protein sequence ID" value="KAG0553310.1"/>
    <property type="molecule type" value="Genomic_DNA"/>
</dbReference>
<sequence>MLVEPKTRLVGRAYGQGGDPGGIDSVMVEHRLQPALSCCTSPQFALAIIQESRLFSACRLLQEPIMGYPSSKDVLEIAESLYSAVKSVVILNVKLVVNLVPTPQFRNVARIAA</sequence>
<proteinExistence type="predicted"/>
<organism evidence="1 2">
    <name type="scientific">Ceratodon purpureus</name>
    <name type="common">Fire moss</name>
    <name type="synonym">Dicranum purpureum</name>
    <dbReference type="NCBI Taxonomy" id="3225"/>
    <lineage>
        <taxon>Eukaryota</taxon>
        <taxon>Viridiplantae</taxon>
        <taxon>Streptophyta</taxon>
        <taxon>Embryophyta</taxon>
        <taxon>Bryophyta</taxon>
        <taxon>Bryophytina</taxon>
        <taxon>Bryopsida</taxon>
        <taxon>Dicranidae</taxon>
        <taxon>Pseudoditrichales</taxon>
        <taxon>Ditrichaceae</taxon>
        <taxon>Ceratodon</taxon>
    </lineage>
</organism>
<name>A0A8T0G2E2_CERPU</name>
<accession>A0A8T0G2E2</accession>
<evidence type="ECO:0000313" key="2">
    <source>
        <dbReference type="Proteomes" id="UP000822688"/>
    </source>
</evidence>
<dbReference type="Proteomes" id="UP000822688">
    <property type="component" value="Chromosome 12"/>
</dbReference>